<sequence length="589" mass="70080">MKKLRIQKSKIKILNKNQQKKNRFIINQVNLQIQIKALQIEILQKENLINNVSSKILQLSQQNQEQIIVNEQLQFQIKEQTQHAQQLKQEFLISKAEQDQQNNNQILELNRKITALEITNQQIFDQKQLKENQIEKLQQDRLYDQKIEDQSRKEENQYIVDNLLSPLIIEETQESQQKILEQKLQALTIQLNQQTSALLQAQIFIEQIKNEYNQTLEKGKMNESELKLLLEQSKILNNNLQSQCNSYRIQLNALEIYIQQKNSKIDELETQIKQNQLQFQNELQELQQQLFEENDQCQKEKEMIQQYIDELEDKSLQLINQVKEMDIQLSDIRRQNEILSKQLVEQQQIDDRAQKLEQSYLDNIQKYEQQIHEISLKHMQNNNDMMKQIQYLQQQSQQDQVDLQKQLAEQEDKYAIEIQLITKNYLNGLKDKDDQIQNLQQQIQSFQQVKLEQQNEIKLLGSINDNMEQEQFENFEYNSKIQFTNEKMIVQTQPQEFQLNQLQNAIKELELKNQELETEKINISNNYQQALIEAQSLNRIQDNSNEKMEKIQEEVIALKCRIGDMLNTAQEFGGAQLVDKLQQALGIKE</sequence>
<feature type="coiled-coil region" evidence="1">
    <location>
        <begin position="393"/>
        <end position="456"/>
    </location>
</feature>
<dbReference type="EMBL" id="CT868108">
    <property type="protein sequence ID" value="CAK71851.1"/>
    <property type="molecule type" value="Genomic_DNA"/>
</dbReference>
<dbReference type="GeneID" id="5025033"/>
<feature type="coiled-coil region" evidence="1">
    <location>
        <begin position="499"/>
        <end position="561"/>
    </location>
</feature>
<accession>A0CM34</accession>
<dbReference type="KEGG" id="ptm:GSPATT00008330001"/>
<proteinExistence type="predicted"/>
<dbReference type="HOGENOM" id="CLU_463436_0_0_1"/>
<keyword evidence="1" id="KW-0175">Coiled coil</keyword>
<dbReference type="RefSeq" id="XP_001439248.1">
    <property type="nucleotide sequence ID" value="XM_001439211.1"/>
</dbReference>
<evidence type="ECO:0000313" key="2">
    <source>
        <dbReference type="EMBL" id="CAK71851.1"/>
    </source>
</evidence>
<dbReference type="STRING" id="5888.A0CM34"/>
<evidence type="ECO:0000256" key="1">
    <source>
        <dbReference type="SAM" id="Coils"/>
    </source>
</evidence>
<keyword evidence="3" id="KW-1185">Reference proteome</keyword>
<feature type="coiled-coil region" evidence="1">
    <location>
        <begin position="170"/>
        <end position="197"/>
    </location>
</feature>
<name>A0CM34_PARTE</name>
<feature type="coiled-coil region" evidence="1">
    <location>
        <begin position="251"/>
        <end position="349"/>
    </location>
</feature>
<dbReference type="InParanoid" id="A0CM34"/>
<dbReference type="OMA" id="INDNMEQ"/>
<reference evidence="2 3" key="1">
    <citation type="journal article" date="2006" name="Nature">
        <title>Global trends of whole-genome duplications revealed by the ciliate Paramecium tetraurelia.</title>
        <authorList>
            <consortium name="Genoscope"/>
            <person name="Aury J.-M."/>
            <person name="Jaillon O."/>
            <person name="Duret L."/>
            <person name="Noel B."/>
            <person name="Jubin C."/>
            <person name="Porcel B.M."/>
            <person name="Segurens B."/>
            <person name="Daubin V."/>
            <person name="Anthouard V."/>
            <person name="Aiach N."/>
            <person name="Arnaiz O."/>
            <person name="Billaut A."/>
            <person name="Beisson J."/>
            <person name="Blanc I."/>
            <person name="Bouhouche K."/>
            <person name="Camara F."/>
            <person name="Duharcourt S."/>
            <person name="Guigo R."/>
            <person name="Gogendeau D."/>
            <person name="Katinka M."/>
            <person name="Keller A.-M."/>
            <person name="Kissmehl R."/>
            <person name="Klotz C."/>
            <person name="Koll F."/>
            <person name="Le Moue A."/>
            <person name="Lepere C."/>
            <person name="Malinsky S."/>
            <person name="Nowacki M."/>
            <person name="Nowak J.K."/>
            <person name="Plattner H."/>
            <person name="Poulain J."/>
            <person name="Ruiz F."/>
            <person name="Serrano V."/>
            <person name="Zagulski M."/>
            <person name="Dessen P."/>
            <person name="Betermier M."/>
            <person name="Weissenbach J."/>
            <person name="Scarpelli C."/>
            <person name="Schachter V."/>
            <person name="Sperling L."/>
            <person name="Meyer E."/>
            <person name="Cohen J."/>
            <person name="Wincker P."/>
        </authorList>
    </citation>
    <scope>NUCLEOTIDE SEQUENCE [LARGE SCALE GENOMIC DNA]</scope>
    <source>
        <strain evidence="2 3">Stock d4-2</strain>
    </source>
</reference>
<evidence type="ECO:0000313" key="3">
    <source>
        <dbReference type="Proteomes" id="UP000000600"/>
    </source>
</evidence>
<organism evidence="2 3">
    <name type="scientific">Paramecium tetraurelia</name>
    <dbReference type="NCBI Taxonomy" id="5888"/>
    <lineage>
        <taxon>Eukaryota</taxon>
        <taxon>Sar</taxon>
        <taxon>Alveolata</taxon>
        <taxon>Ciliophora</taxon>
        <taxon>Intramacronucleata</taxon>
        <taxon>Oligohymenophorea</taxon>
        <taxon>Peniculida</taxon>
        <taxon>Parameciidae</taxon>
        <taxon>Paramecium</taxon>
    </lineage>
</organism>
<dbReference type="AlphaFoldDB" id="A0CM34"/>
<gene>
    <name evidence="2" type="ORF">GSPATT00008330001</name>
</gene>
<protein>
    <submittedName>
        <fullName evidence="2">Uncharacterized protein</fullName>
    </submittedName>
</protein>
<dbReference type="Proteomes" id="UP000000600">
    <property type="component" value="Unassembled WGS sequence"/>
</dbReference>
<feature type="coiled-coil region" evidence="1">
    <location>
        <begin position="35"/>
        <end position="90"/>
    </location>
</feature>